<dbReference type="RefSeq" id="WP_182040223.1">
    <property type="nucleotide sequence ID" value="NZ_PDLY01000001.1"/>
</dbReference>
<reference evidence="7 8" key="1">
    <citation type="submission" date="2017-10" db="EMBL/GenBank/DDBJ databases">
        <authorList>
            <person name="Jakob F."/>
        </authorList>
    </citation>
    <scope>NUCLEOTIDE SEQUENCE [LARGE SCALE GENOMIC DNA]</scope>
    <source>
        <strain evidence="7 8">TMW 2.1889</strain>
    </source>
</reference>
<protein>
    <submittedName>
        <fullName evidence="7">Lysine transporter LysE</fullName>
    </submittedName>
</protein>
<evidence type="ECO:0000256" key="4">
    <source>
        <dbReference type="ARBA" id="ARBA00022989"/>
    </source>
</evidence>
<name>A0ABR5ZQV0_9PROT</name>
<evidence type="ECO:0000313" key="7">
    <source>
        <dbReference type="EMBL" id="MBA5726608.1"/>
    </source>
</evidence>
<keyword evidence="2" id="KW-1003">Cell membrane</keyword>
<dbReference type="InterPro" id="IPR001123">
    <property type="entry name" value="LeuE-type"/>
</dbReference>
<gene>
    <name evidence="7" type="ORF">CPA56_01165</name>
</gene>
<accession>A0ABR5ZQV0</accession>
<keyword evidence="5 6" id="KW-0472">Membrane</keyword>
<organism evidence="7 8">
    <name type="scientific">Bombella mellum</name>
    <dbReference type="NCBI Taxonomy" id="2039288"/>
    <lineage>
        <taxon>Bacteria</taxon>
        <taxon>Pseudomonadati</taxon>
        <taxon>Pseudomonadota</taxon>
        <taxon>Alphaproteobacteria</taxon>
        <taxon>Acetobacterales</taxon>
        <taxon>Acetobacteraceae</taxon>
        <taxon>Bombella</taxon>
    </lineage>
</organism>
<dbReference type="Proteomes" id="UP000765338">
    <property type="component" value="Unassembled WGS sequence"/>
</dbReference>
<evidence type="ECO:0000256" key="3">
    <source>
        <dbReference type="ARBA" id="ARBA00022692"/>
    </source>
</evidence>
<feature type="transmembrane region" description="Helical" evidence="6">
    <location>
        <begin position="68"/>
        <end position="89"/>
    </location>
</feature>
<feature type="transmembrane region" description="Helical" evidence="6">
    <location>
        <begin position="37"/>
        <end position="56"/>
    </location>
</feature>
<keyword evidence="4 6" id="KW-1133">Transmembrane helix</keyword>
<proteinExistence type="predicted"/>
<comment type="subcellular location">
    <subcellularLocation>
        <location evidence="1">Cell membrane</location>
        <topology evidence="1">Multi-pass membrane protein</topology>
    </subcellularLocation>
</comment>
<feature type="transmembrane region" description="Helical" evidence="6">
    <location>
        <begin position="109"/>
        <end position="131"/>
    </location>
</feature>
<evidence type="ECO:0000256" key="2">
    <source>
        <dbReference type="ARBA" id="ARBA00022475"/>
    </source>
</evidence>
<sequence length="207" mass="21906">MPFSLLSAFWLVSFLFIMSPGMDWAYAITAGSTGRRVVPAVSGMVLGHGLIILLAAAGLGSLIRTTPFALPAITICGALYLLWLGIGQLRAEAALPGAMQAASGPSLHWLARGVTVSLFNPKVMMIIMAILPQFLRPTSSLGTCWQISCLGLIHCLTCLCVYLAVGYGAHWLLSSRPRMAGLVSRLSGCSMTGIALLLLGETVARQM</sequence>
<dbReference type="PANTHER" id="PTHR30086">
    <property type="entry name" value="ARGININE EXPORTER PROTEIN ARGO"/>
    <property type="match status" value="1"/>
</dbReference>
<evidence type="ECO:0000256" key="6">
    <source>
        <dbReference type="SAM" id="Phobius"/>
    </source>
</evidence>
<comment type="caution">
    <text evidence="7">The sequence shown here is derived from an EMBL/GenBank/DDBJ whole genome shotgun (WGS) entry which is preliminary data.</text>
</comment>
<evidence type="ECO:0000256" key="5">
    <source>
        <dbReference type="ARBA" id="ARBA00023136"/>
    </source>
</evidence>
<dbReference type="EMBL" id="PDLY01000001">
    <property type="protein sequence ID" value="MBA5726608.1"/>
    <property type="molecule type" value="Genomic_DNA"/>
</dbReference>
<dbReference type="Pfam" id="PF01810">
    <property type="entry name" value="LysE"/>
    <property type="match status" value="1"/>
</dbReference>
<feature type="transmembrane region" description="Helical" evidence="6">
    <location>
        <begin position="143"/>
        <end position="167"/>
    </location>
</feature>
<feature type="transmembrane region" description="Helical" evidence="6">
    <location>
        <begin position="179"/>
        <end position="199"/>
    </location>
</feature>
<keyword evidence="8" id="KW-1185">Reference proteome</keyword>
<keyword evidence="3 6" id="KW-0812">Transmembrane</keyword>
<evidence type="ECO:0000313" key="8">
    <source>
        <dbReference type="Proteomes" id="UP000765338"/>
    </source>
</evidence>
<dbReference type="PANTHER" id="PTHR30086:SF20">
    <property type="entry name" value="ARGININE EXPORTER PROTEIN ARGO-RELATED"/>
    <property type="match status" value="1"/>
</dbReference>
<evidence type="ECO:0000256" key="1">
    <source>
        <dbReference type="ARBA" id="ARBA00004651"/>
    </source>
</evidence>